<evidence type="ECO:0000313" key="2">
    <source>
        <dbReference type="Proteomes" id="UP001054945"/>
    </source>
</evidence>
<reference evidence="1 2" key="1">
    <citation type="submission" date="2021-06" db="EMBL/GenBank/DDBJ databases">
        <title>Caerostris extrusa draft genome.</title>
        <authorList>
            <person name="Kono N."/>
            <person name="Arakawa K."/>
        </authorList>
    </citation>
    <scope>NUCLEOTIDE SEQUENCE [LARGE SCALE GENOMIC DNA]</scope>
</reference>
<evidence type="ECO:0000313" key="1">
    <source>
        <dbReference type="EMBL" id="GIY37441.1"/>
    </source>
</evidence>
<dbReference type="EMBL" id="BPLR01010172">
    <property type="protein sequence ID" value="GIY37441.1"/>
    <property type="molecule type" value="Genomic_DNA"/>
</dbReference>
<accession>A0AAV4SVZ9</accession>
<dbReference type="Proteomes" id="UP001054945">
    <property type="component" value="Unassembled WGS sequence"/>
</dbReference>
<proteinExistence type="predicted"/>
<sequence length="67" mass="7726">MDSEFMGSRKRRFRWQTLDLDGIPRALEDAHGKDGITSSCSFIKRETIKKKMRRNESNSVGLLLSSH</sequence>
<organism evidence="1 2">
    <name type="scientific">Caerostris extrusa</name>
    <name type="common">Bark spider</name>
    <name type="synonym">Caerostris bankana</name>
    <dbReference type="NCBI Taxonomy" id="172846"/>
    <lineage>
        <taxon>Eukaryota</taxon>
        <taxon>Metazoa</taxon>
        <taxon>Ecdysozoa</taxon>
        <taxon>Arthropoda</taxon>
        <taxon>Chelicerata</taxon>
        <taxon>Arachnida</taxon>
        <taxon>Araneae</taxon>
        <taxon>Araneomorphae</taxon>
        <taxon>Entelegynae</taxon>
        <taxon>Araneoidea</taxon>
        <taxon>Araneidae</taxon>
        <taxon>Caerostris</taxon>
    </lineage>
</organism>
<keyword evidence="2" id="KW-1185">Reference proteome</keyword>
<protein>
    <submittedName>
        <fullName evidence="1">Uncharacterized protein</fullName>
    </submittedName>
</protein>
<gene>
    <name evidence="1" type="ORF">CEXT_363571</name>
</gene>
<comment type="caution">
    <text evidence="1">The sequence shown here is derived from an EMBL/GenBank/DDBJ whole genome shotgun (WGS) entry which is preliminary data.</text>
</comment>
<dbReference type="AlphaFoldDB" id="A0AAV4SVZ9"/>
<name>A0AAV4SVZ9_CAEEX</name>